<gene>
    <name evidence="2" type="ORF">MPOR_39790</name>
</gene>
<organism evidence="2 3">
    <name type="scientific">Mycolicibacterium poriferae</name>
    <dbReference type="NCBI Taxonomy" id="39694"/>
    <lineage>
        <taxon>Bacteria</taxon>
        <taxon>Bacillati</taxon>
        <taxon>Actinomycetota</taxon>
        <taxon>Actinomycetes</taxon>
        <taxon>Mycobacteriales</taxon>
        <taxon>Mycobacteriaceae</taxon>
        <taxon>Mycolicibacterium</taxon>
    </lineage>
</organism>
<dbReference type="KEGG" id="mpof:MPOR_39790"/>
<feature type="compositionally biased region" description="Basic and acidic residues" evidence="1">
    <location>
        <begin position="60"/>
        <end position="79"/>
    </location>
</feature>
<name>A0A6N4VFQ8_9MYCO</name>
<dbReference type="EMBL" id="AP022570">
    <property type="protein sequence ID" value="BBX52953.1"/>
    <property type="molecule type" value="Genomic_DNA"/>
</dbReference>
<keyword evidence="3" id="KW-1185">Reference proteome</keyword>
<reference evidence="2 3" key="1">
    <citation type="journal article" date="2019" name="Emerg. Microbes Infect.">
        <title>Comprehensive subspecies identification of 175 nontuberculous mycobacteria species based on 7547 genomic profiles.</title>
        <authorList>
            <person name="Matsumoto Y."/>
            <person name="Kinjo T."/>
            <person name="Motooka D."/>
            <person name="Nabeya D."/>
            <person name="Jung N."/>
            <person name="Uechi K."/>
            <person name="Horii T."/>
            <person name="Iida T."/>
            <person name="Fujita J."/>
            <person name="Nakamura S."/>
        </authorList>
    </citation>
    <scope>NUCLEOTIDE SEQUENCE [LARGE SCALE GENOMIC DNA]</scope>
    <source>
        <strain evidence="2 3">JCM 12603</strain>
    </source>
</reference>
<dbReference type="Gene3D" id="1.10.30.50">
    <property type="match status" value="1"/>
</dbReference>
<evidence type="ECO:0000313" key="2">
    <source>
        <dbReference type="EMBL" id="BBX52953.1"/>
    </source>
</evidence>
<dbReference type="AlphaFoldDB" id="A0A6N4VFQ8"/>
<proteinExistence type="predicted"/>
<evidence type="ECO:0000256" key="1">
    <source>
        <dbReference type="SAM" id="MobiDB-lite"/>
    </source>
</evidence>
<accession>A0A6N4VFQ8</accession>
<evidence type="ECO:0008006" key="4">
    <source>
        <dbReference type="Google" id="ProtNLM"/>
    </source>
</evidence>
<feature type="region of interest" description="Disordered" evidence="1">
    <location>
        <begin position="46"/>
        <end position="84"/>
    </location>
</feature>
<sequence length="134" mass="15373">MQQYLRPAFATHHPARTTMPKARLRPCAQPGCPELQYEPRCTEHRRANDRYRRQFGSKLSEPRDRARRKAAVDAHRAQHGDWCPGWGREAHASADLTADHIHEVTLGGDPHGELQVLCRGCNARKHATRQNRVR</sequence>
<evidence type="ECO:0000313" key="3">
    <source>
        <dbReference type="Proteomes" id="UP000466785"/>
    </source>
</evidence>
<protein>
    <recommendedName>
        <fullName evidence="4">HNH domain-containing protein</fullName>
    </recommendedName>
</protein>
<dbReference type="Proteomes" id="UP000466785">
    <property type="component" value="Chromosome"/>
</dbReference>